<dbReference type="SUPFAM" id="SSF103473">
    <property type="entry name" value="MFS general substrate transporter"/>
    <property type="match status" value="1"/>
</dbReference>
<sequence>MHRSSDMRLLNSSAWRLAAIVVVGLNLRPVLASIGPLLDTIQRATGLSDSAASLLTTVPILLMGAGALSARWLAHRTGVRAGVWLGVVLIALACASRIGADSPAVLLASAVGAGLGIAAVQALLPAFIKAQFAARAGSVMGFYSTSIMGGAVLASVSTPFAARTAGWAPALAAWALPAVAAAILWPLATPTAARAAQSRTATRSTPGARAWLLAAFFGLGTGAYTLVLAWLPPYYLALGWPSEAAGGLLGGVTLAEVVAGLAVSAFIDRLPDRRPAIFAAIASLFAGLIVLIAAPLAGALPASLLIGCGIGALFPLSLIVALDHAPHPAEAGALTGFVQGIGYLIAGLFPFVAGVIRQNVADLSPAWSFMAAVCVVMAGIAARFAPHAAAAVRSGA</sequence>
<keyword evidence="1 4" id="KW-0812">Transmembrane</keyword>
<feature type="transmembrane region" description="Helical" evidence="4">
    <location>
        <begin position="51"/>
        <end position="74"/>
    </location>
</feature>
<evidence type="ECO:0000259" key="5">
    <source>
        <dbReference type="PROSITE" id="PS50850"/>
    </source>
</evidence>
<feature type="transmembrane region" description="Helical" evidence="4">
    <location>
        <begin position="334"/>
        <end position="353"/>
    </location>
</feature>
<evidence type="ECO:0000256" key="3">
    <source>
        <dbReference type="ARBA" id="ARBA00023136"/>
    </source>
</evidence>
<name>A0A238H572_9BURK</name>
<proteinExistence type="predicted"/>
<feature type="transmembrane region" description="Helical" evidence="4">
    <location>
        <begin position="302"/>
        <end position="322"/>
    </location>
</feature>
<accession>A0A238H572</accession>
<keyword evidence="3 4" id="KW-0472">Membrane</keyword>
<evidence type="ECO:0000256" key="1">
    <source>
        <dbReference type="ARBA" id="ARBA00022692"/>
    </source>
</evidence>
<feature type="transmembrane region" description="Helical" evidence="4">
    <location>
        <begin position="140"/>
        <end position="161"/>
    </location>
</feature>
<evidence type="ECO:0000256" key="4">
    <source>
        <dbReference type="SAM" id="Phobius"/>
    </source>
</evidence>
<dbReference type="PANTHER" id="PTHR23523:SF1">
    <property type="entry name" value="CYANATE TRANSPORT PROTEIN CYNX"/>
    <property type="match status" value="1"/>
</dbReference>
<dbReference type="InterPro" id="IPR036259">
    <property type="entry name" value="MFS_trans_sf"/>
</dbReference>
<dbReference type="AlphaFoldDB" id="A0A238H572"/>
<reference evidence="6 7" key="1">
    <citation type="submission" date="2017-04" db="EMBL/GenBank/DDBJ databases">
        <authorList>
            <person name="Afonso C.L."/>
            <person name="Miller P.J."/>
            <person name="Scott M.A."/>
            <person name="Spackman E."/>
            <person name="Goraichik I."/>
            <person name="Dimitrov K.M."/>
            <person name="Suarez D.L."/>
            <person name="Swayne D.E."/>
        </authorList>
    </citation>
    <scope>NUCLEOTIDE SEQUENCE [LARGE SCALE GENOMIC DNA]</scope>
    <source>
        <strain evidence="6">LMG 28154</strain>
    </source>
</reference>
<evidence type="ECO:0000313" key="6">
    <source>
        <dbReference type="EMBL" id="SMG00531.1"/>
    </source>
</evidence>
<feature type="transmembrane region" description="Helical" evidence="4">
    <location>
        <begin position="276"/>
        <end position="296"/>
    </location>
</feature>
<protein>
    <submittedName>
        <fullName evidence="6">Cyanate transport protein CynX</fullName>
    </submittedName>
</protein>
<dbReference type="EMBL" id="FXAN01000056">
    <property type="protein sequence ID" value="SMG00531.1"/>
    <property type="molecule type" value="Genomic_DNA"/>
</dbReference>
<feature type="transmembrane region" description="Helical" evidence="4">
    <location>
        <begin position="106"/>
        <end position="128"/>
    </location>
</feature>
<dbReference type="PANTHER" id="PTHR23523">
    <property type="match status" value="1"/>
</dbReference>
<evidence type="ECO:0000256" key="2">
    <source>
        <dbReference type="ARBA" id="ARBA00022989"/>
    </source>
</evidence>
<evidence type="ECO:0000313" key="7">
    <source>
        <dbReference type="Proteomes" id="UP000198460"/>
    </source>
</evidence>
<feature type="transmembrane region" description="Helical" evidence="4">
    <location>
        <begin position="365"/>
        <end position="385"/>
    </location>
</feature>
<dbReference type="InterPro" id="IPR020846">
    <property type="entry name" value="MFS_dom"/>
</dbReference>
<dbReference type="InterPro" id="IPR052524">
    <property type="entry name" value="MFS_Cyanate_Porter"/>
</dbReference>
<dbReference type="Gene3D" id="1.20.1250.20">
    <property type="entry name" value="MFS general substrate transporter like domains"/>
    <property type="match status" value="2"/>
</dbReference>
<dbReference type="Proteomes" id="UP000198460">
    <property type="component" value="Unassembled WGS sequence"/>
</dbReference>
<dbReference type="Pfam" id="PF07690">
    <property type="entry name" value="MFS_1"/>
    <property type="match status" value="1"/>
</dbReference>
<feature type="transmembrane region" description="Helical" evidence="4">
    <location>
        <begin position="81"/>
        <end position="100"/>
    </location>
</feature>
<dbReference type="GO" id="GO:0022857">
    <property type="term" value="F:transmembrane transporter activity"/>
    <property type="evidence" value="ECO:0007669"/>
    <property type="project" value="InterPro"/>
</dbReference>
<dbReference type="InterPro" id="IPR011701">
    <property type="entry name" value="MFS"/>
</dbReference>
<dbReference type="PROSITE" id="PS50850">
    <property type="entry name" value="MFS"/>
    <property type="match status" value="1"/>
</dbReference>
<gene>
    <name evidence="6" type="ORF">BSIN_3661</name>
</gene>
<organism evidence="6 7">
    <name type="scientific">Burkholderia singularis</name>
    <dbReference type="NCBI Taxonomy" id="1503053"/>
    <lineage>
        <taxon>Bacteria</taxon>
        <taxon>Pseudomonadati</taxon>
        <taxon>Pseudomonadota</taxon>
        <taxon>Betaproteobacteria</taxon>
        <taxon>Burkholderiales</taxon>
        <taxon>Burkholderiaceae</taxon>
        <taxon>Burkholderia</taxon>
        <taxon>pseudomallei group</taxon>
    </lineage>
</organism>
<feature type="transmembrane region" description="Helical" evidence="4">
    <location>
        <begin position="167"/>
        <end position="189"/>
    </location>
</feature>
<feature type="transmembrane region" description="Helical" evidence="4">
    <location>
        <begin position="244"/>
        <end position="267"/>
    </location>
</feature>
<feature type="domain" description="Major facilitator superfamily (MFS) profile" evidence="5">
    <location>
        <begin position="12"/>
        <end position="389"/>
    </location>
</feature>
<feature type="transmembrane region" description="Helical" evidence="4">
    <location>
        <begin position="210"/>
        <end position="232"/>
    </location>
</feature>
<keyword evidence="2 4" id="KW-1133">Transmembrane helix</keyword>